<protein>
    <recommendedName>
        <fullName evidence="1">NAD-dependent epimerase/dehydratase domain-containing protein</fullName>
    </recommendedName>
</protein>
<dbReference type="InterPro" id="IPR001509">
    <property type="entry name" value="Epimerase_deHydtase"/>
</dbReference>
<dbReference type="Proteomes" id="UP000230232">
    <property type="component" value="Unassembled WGS sequence"/>
</dbReference>
<evidence type="ECO:0000313" key="3">
    <source>
        <dbReference type="Proteomes" id="UP000230232"/>
    </source>
</evidence>
<dbReference type="InterPro" id="IPR036291">
    <property type="entry name" value="NAD(P)-bd_dom_sf"/>
</dbReference>
<dbReference type="EMBL" id="PCXO01000007">
    <property type="protein sequence ID" value="PIR41340.1"/>
    <property type="molecule type" value="Genomic_DNA"/>
</dbReference>
<dbReference type="Pfam" id="PF01370">
    <property type="entry name" value="Epimerase"/>
    <property type="match status" value="1"/>
</dbReference>
<dbReference type="SUPFAM" id="SSF51735">
    <property type="entry name" value="NAD(P)-binding Rossmann-fold domains"/>
    <property type="match status" value="1"/>
</dbReference>
<dbReference type="AlphaFoldDB" id="A0A2H0R4E5"/>
<name>A0A2H0R4E5_9BACT</name>
<evidence type="ECO:0000313" key="2">
    <source>
        <dbReference type="EMBL" id="PIR41340.1"/>
    </source>
</evidence>
<sequence>MGMKILITGSSGFIGEELANRLSGQHEVAEYDLANNQDILDYDNLKKAMKGCDIVVHLAAIRGPDETKSFPDYFDINCQGVLNVAKAATENGVKRIVYSSSTGYYGLEKGVPYIKPIKEQNAVITQHLKADEMDCRDCDIAYSTSKVIAEQILANYGLRKKLEVIILRLGPIGSR</sequence>
<reference evidence="2 3" key="1">
    <citation type="submission" date="2017-09" db="EMBL/GenBank/DDBJ databases">
        <title>Depth-based differentiation of microbial function through sediment-hosted aquifers and enrichment of novel symbionts in the deep terrestrial subsurface.</title>
        <authorList>
            <person name="Probst A.J."/>
            <person name="Ladd B."/>
            <person name="Jarett J.K."/>
            <person name="Geller-Mcgrath D.E."/>
            <person name="Sieber C.M."/>
            <person name="Emerson J.B."/>
            <person name="Anantharaman K."/>
            <person name="Thomas B.C."/>
            <person name="Malmstrom R."/>
            <person name="Stieglmeier M."/>
            <person name="Klingl A."/>
            <person name="Woyke T."/>
            <person name="Ryan C.M."/>
            <person name="Banfield J.F."/>
        </authorList>
    </citation>
    <scope>NUCLEOTIDE SEQUENCE [LARGE SCALE GENOMIC DNA]</scope>
    <source>
        <strain evidence="2">CG10_big_fil_rev_8_21_14_0_10_46_23</strain>
    </source>
</reference>
<dbReference type="PANTHER" id="PTHR43245">
    <property type="entry name" value="BIFUNCTIONAL POLYMYXIN RESISTANCE PROTEIN ARNA"/>
    <property type="match status" value="1"/>
</dbReference>
<feature type="non-terminal residue" evidence="2">
    <location>
        <position position="175"/>
    </location>
</feature>
<dbReference type="InterPro" id="IPR050177">
    <property type="entry name" value="Lipid_A_modif_metabolic_enz"/>
</dbReference>
<gene>
    <name evidence="2" type="ORF">COV31_01795</name>
</gene>
<proteinExistence type="predicted"/>
<dbReference type="CDD" id="cd08946">
    <property type="entry name" value="SDR_e"/>
    <property type="match status" value="1"/>
</dbReference>
<feature type="domain" description="NAD-dependent epimerase/dehydratase" evidence="1">
    <location>
        <begin position="5"/>
        <end position="170"/>
    </location>
</feature>
<organism evidence="2 3">
    <name type="scientific">Candidatus Yanofskybacteria bacterium CG10_big_fil_rev_8_21_14_0_10_46_23</name>
    <dbReference type="NCBI Taxonomy" id="1975098"/>
    <lineage>
        <taxon>Bacteria</taxon>
        <taxon>Candidatus Yanofskyibacteriota</taxon>
    </lineage>
</organism>
<comment type="caution">
    <text evidence="2">The sequence shown here is derived from an EMBL/GenBank/DDBJ whole genome shotgun (WGS) entry which is preliminary data.</text>
</comment>
<evidence type="ECO:0000259" key="1">
    <source>
        <dbReference type="Pfam" id="PF01370"/>
    </source>
</evidence>
<dbReference type="Gene3D" id="3.40.50.720">
    <property type="entry name" value="NAD(P)-binding Rossmann-like Domain"/>
    <property type="match status" value="1"/>
</dbReference>
<accession>A0A2H0R4E5</accession>